<keyword evidence="2" id="KW-1133">Transmembrane helix</keyword>
<evidence type="ECO:0000313" key="3">
    <source>
        <dbReference type="EMBL" id="MEK8129512.1"/>
    </source>
</evidence>
<comment type="caution">
    <text evidence="3">The sequence shown here is derived from an EMBL/GenBank/DDBJ whole genome shotgun (WGS) entry which is preliminary data.</text>
</comment>
<feature type="transmembrane region" description="Helical" evidence="2">
    <location>
        <begin position="12"/>
        <end position="30"/>
    </location>
</feature>
<dbReference type="InterPro" id="IPR027463">
    <property type="entry name" value="AcrB_DN_DC_subdom"/>
</dbReference>
<keyword evidence="4" id="KW-1185">Reference proteome</keyword>
<dbReference type="Gene3D" id="3.30.70.1320">
    <property type="entry name" value="Multidrug efflux transporter AcrB pore domain like"/>
    <property type="match status" value="1"/>
</dbReference>
<feature type="compositionally biased region" description="Polar residues" evidence="1">
    <location>
        <begin position="496"/>
        <end position="505"/>
    </location>
</feature>
<feature type="transmembrane region" description="Helical" evidence="2">
    <location>
        <begin position="427"/>
        <end position="447"/>
    </location>
</feature>
<dbReference type="Gene3D" id="3.30.70.1440">
    <property type="entry name" value="Multidrug efflux transporter AcrB pore domain"/>
    <property type="match status" value="1"/>
</dbReference>
<dbReference type="SUPFAM" id="SSF82714">
    <property type="entry name" value="Multidrug efflux transporter AcrB TolC docking domain, DN and DC subdomains"/>
    <property type="match status" value="2"/>
</dbReference>
<dbReference type="InterPro" id="IPR001036">
    <property type="entry name" value="Acrflvin-R"/>
</dbReference>
<protein>
    <submittedName>
        <fullName evidence="3">Efflux RND transporter permease subunit</fullName>
    </submittedName>
</protein>
<name>A0ABU9DKZ8_9BACL</name>
<keyword evidence="2" id="KW-0472">Membrane</keyword>
<dbReference type="Gene3D" id="1.20.1640.10">
    <property type="entry name" value="Multidrug efflux transporter AcrB transmembrane domain"/>
    <property type="match status" value="2"/>
</dbReference>
<accession>A0ABU9DKZ8</accession>
<dbReference type="Proteomes" id="UP001469365">
    <property type="component" value="Unassembled WGS sequence"/>
</dbReference>
<evidence type="ECO:0000313" key="4">
    <source>
        <dbReference type="Proteomes" id="UP001469365"/>
    </source>
</evidence>
<feature type="transmembrane region" description="Helical" evidence="2">
    <location>
        <begin position="909"/>
        <end position="929"/>
    </location>
</feature>
<feature type="transmembrane region" description="Helical" evidence="2">
    <location>
        <begin position="984"/>
        <end position="1006"/>
    </location>
</feature>
<dbReference type="PANTHER" id="PTHR32063:SF18">
    <property type="entry name" value="CATION EFFLUX SYSTEM PROTEIN"/>
    <property type="match status" value="1"/>
</dbReference>
<dbReference type="Pfam" id="PF00873">
    <property type="entry name" value="ACR_tran"/>
    <property type="match status" value="1"/>
</dbReference>
<feature type="transmembrane region" description="Helical" evidence="2">
    <location>
        <begin position="382"/>
        <end position="402"/>
    </location>
</feature>
<sequence>MIAKLLKFRKVTLLFFVMAVVLGLFNLMTLKQRENPEIEITMAVVKTIYPGASPEKVEQFVTRPLEDKIKEISGISVLNSTSSANISVIQIEVKSDTDIRRAWDTLRQKVQSATSDLPAEAHQPVVEDDLGKIAAQILHFTVNSQEELEPLRSTMEHWKKQLSTVPGVSNVEIVGLPEQEVAVTLDIKKMEALRLPWGIVAQSLQNKHDRVPLGTVDLGARKFFVNMGGEWQSAEDVGNTELLGLPGGVKLKVKDVSEVTLQPKKKEVSVLHNGKPTLDLVLNAEKGADVPSLQKRIDHKVAELHAKLPPNVEMSSLFTQKESLDHLFKELGQELLIGILVVIVVCSLGLAFGTSLIVALAIPISITVGFIPMELVGVDLNQITIVAIVIVLGILVDDAIVVNDNIQRRLQLGDDPVKASLEGSRDVAISILTATIATAAAFLPLFFLKGNIGSFIRPLPVVITFTLAASMIMSLTIIPIFRQWMGERGLRRKGKGSQTGTSAVQTPGAAAGPGQAPGIETESVTGLLGRPIQRLSVFYGRQIHKFLRKPLLTGSVALIVATSAFGLVPLLGVQYFPPAEKDEMLIDFKLTASGRQLAETEYTIRKAAAWMEEQPGVRFVSAYAGRTAPHFYYSEADQTGINLGQLFVKIDSKQIHSKEAVVRWREELKKLFPSDVEITPRELEQGPPVGAPIAVRISGNELGELRQISSDLQEMLKSIPGTVSVSDDVGADMNTIEIAPDPGKLSLFGVNEKDLSMTLRIATEGLEVSEIQKGEKLLDVTLYAKQIASDPLETMKSMQVMTQKNSTVAVKELGEVRNSQMIKSIHHRDQTRTVTVRSFTQDRLADDIVKELQSKLTSYSLPDGYTLAFGGENEERNDAFASIGKLSIIVVLLIYVVMAMQFYSLSIPLLILSTVYLAVGGAVIGLFLTNSPIGFMALMGLVSLAGIVVRNGIILIEFIEQAREHGLSLYEAVAEAGKARLRPILLTTATAIGGLLPMTIMGGNLWRPMGITIISGLLFSTLLTLIVVPSLFVILAKWRDKRAARAGGNVHKHGKGESVHEFN</sequence>
<proteinExistence type="predicted"/>
<dbReference type="PANTHER" id="PTHR32063">
    <property type="match status" value="1"/>
</dbReference>
<keyword evidence="2" id="KW-0812">Transmembrane</keyword>
<reference evidence="3 4" key="1">
    <citation type="submission" date="2024-04" db="EMBL/GenBank/DDBJ databases">
        <title>draft genome sequnece of Paenibacillus filicis.</title>
        <authorList>
            <person name="Kim D.-U."/>
        </authorList>
    </citation>
    <scope>NUCLEOTIDE SEQUENCE [LARGE SCALE GENOMIC DNA]</scope>
    <source>
        <strain evidence="3 4">KACC14197</strain>
    </source>
</reference>
<dbReference type="Gene3D" id="3.30.2090.10">
    <property type="entry name" value="Multidrug efflux transporter AcrB TolC docking domain, DN and DC subdomains"/>
    <property type="match status" value="2"/>
</dbReference>
<evidence type="ECO:0000256" key="1">
    <source>
        <dbReference type="SAM" id="MobiDB-lite"/>
    </source>
</evidence>
<organism evidence="3 4">
    <name type="scientific">Paenibacillus filicis</name>
    <dbReference type="NCBI Taxonomy" id="669464"/>
    <lineage>
        <taxon>Bacteria</taxon>
        <taxon>Bacillati</taxon>
        <taxon>Bacillota</taxon>
        <taxon>Bacilli</taxon>
        <taxon>Bacillales</taxon>
        <taxon>Paenibacillaceae</taxon>
        <taxon>Paenibacillus</taxon>
    </lineage>
</organism>
<feature type="region of interest" description="Disordered" evidence="1">
    <location>
        <begin position="491"/>
        <end position="517"/>
    </location>
</feature>
<evidence type="ECO:0000256" key="2">
    <source>
        <dbReference type="SAM" id="Phobius"/>
    </source>
</evidence>
<feature type="transmembrane region" description="Helical" evidence="2">
    <location>
        <begin position="335"/>
        <end position="362"/>
    </location>
</feature>
<feature type="transmembrane region" description="Helical" evidence="2">
    <location>
        <begin position="1012"/>
        <end position="1035"/>
    </location>
</feature>
<gene>
    <name evidence="3" type="ORF">WMW72_16525</name>
</gene>
<dbReference type="EMBL" id="JBBPCC010000010">
    <property type="protein sequence ID" value="MEK8129512.1"/>
    <property type="molecule type" value="Genomic_DNA"/>
</dbReference>
<dbReference type="PRINTS" id="PR00702">
    <property type="entry name" value="ACRIFLAVINRP"/>
</dbReference>
<feature type="transmembrane region" description="Helical" evidence="2">
    <location>
        <begin position="935"/>
        <end position="959"/>
    </location>
</feature>
<dbReference type="SUPFAM" id="SSF82693">
    <property type="entry name" value="Multidrug efflux transporter AcrB pore domain, PN1, PN2, PC1 and PC2 subdomains"/>
    <property type="match status" value="2"/>
</dbReference>
<feature type="transmembrane region" description="Helical" evidence="2">
    <location>
        <begin position="551"/>
        <end position="576"/>
    </location>
</feature>
<feature type="transmembrane region" description="Helical" evidence="2">
    <location>
        <begin position="879"/>
        <end position="897"/>
    </location>
</feature>
<dbReference type="RefSeq" id="WP_341416622.1">
    <property type="nucleotide sequence ID" value="NZ_JBBPCC010000010.1"/>
</dbReference>
<dbReference type="SUPFAM" id="SSF82866">
    <property type="entry name" value="Multidrug efflux transporter AcrB transmembrane domain"/>
    <property type="match status" value="2"/>
</dbReference>
<feature type="transmembrane region" description="Helical" evidence="2">
    <location>
        <begin position="459"/>
        <end position="481"/>
    </location>
</feature>
<dbReference type="Gene3D" id="3.30.70.1430">
    <property type="entry name" value="Multidrug efflux transporter AcrB pore domain"/>
    <property type="match status" value="2"/>
</dbReference>
<feature type="compositionally biased region" description="Low complexity" evidence="1">
    <location>
        <begin position="507"/>
        <end position="517"/>
    </location>
</feature>